<dbReference type="Proteomes" id="UP000247790">
    <property type="component" value="Unassembled WGS sequence"/>
</dbReference>
<comment type="caution">
    <text evidence="1">The sequence shown here is derived from an EMBL/GenBank/DDBJ whole genome shotgun (WGS) entry which is preliminary data.</text>
</comment>
<accession>A0A2V4V9C4</accession>
<evidence type="ECO:0000313" key="2">
    <source>
        <dbReference type="Proteomes" id="UP000247790"/>
    </source>
</evidence>
<sequence length="221" mass="25675">MERVMKLKQTMQKAELEAKRRLEIDLSTVNMEETKANEQGFMIVRKKQKPSNQTRFSQTIDMNISYLCQAQYLTSAEFSFIFTLAPMLKIGVNAIVDPRTGQYCSVSEIATFLKRSRQKTSEMISALIEKGIMYEFANTHELKIHGRHVTRRPFFLNPEILCCGDKNKLESGITQLMIHFNILEKAGIKLPIKAVVEPHNKYGKLVRRKTYLELQKKWNKK</sequence>
<evidence type="ECO:0000313" key="1">
    <source>
        <dbReference type="EMBL" id="PYE49355.1"/>
    </source>
</evidence>
<name>A0A2V4V9C4_PAEBA</name>
<protein>
    <recommendedName>
        <fullName evidence="3">MarR family transcriptional regulator</fullName>
    </recommendedName>
</protein>
<dbReference type="AlphaFoldDB" id="A0A2V4V9C4"/>
<gene>
    <name evidence="1" type="ORF">DFQ00_106341</name>
</gene>
<dbReference type="EMBL" id="QJSW01000006">
    <property type="protein sequence ID" value="PYE49355.1"/>
    <property type="molecule type" value="Genomic_DNA"/>
</dbReference>
<evidence type="ECO:0008006" key="3">
    <source>
        <dbReference type="Google" id="ProtNLM"/>
    </source>
</evidence>
<proteinExistence type="predicted"/>
<organism evidence="1 2">
    <name type="scientific">Paenibacillus barcinonensis</name>
    <dbReference type="NCBI Taxonomy" id="198119"/>
    <lineage>
        <taxon>Bacteria</taxon>
        <taxon>Bacillati</taxon>
        <taxon>Bacillota</taxon>
        <taxon>Bacilli</taxon>
        <taxon>Bacillales</taxon>
        <taxon>Paenibacillaceae</taxon>
        <taxon>Paenibacillus</taxon>
    </lineage>
</organism>
<reference evidence="1 2" key="1">
    <citation type="submission" date="2018-06" db="EMBL/GenBank/DDBJ databases">
        <title>Genomic Encyclopedia of Type Strains, Phase III (KMG-III): the genomes of soil and plant-associated and newly described type strains.</title>
        <authorList>
            <person name="Whitman W."/>
        </authorList>
    </citation>
    <scope>NUCLEOTIDE SEQUENCE [LARGE SCALE GENOMIC DNA]</scope>
    <source>
        <strain evidence="1 2">CECT 7022</strain>
    </source>
</reference>